<dbReference type="AlphaFoldDB" id="C3Z2R3"/>
<name>C3Z2R3_BRAFL</name>
<accession>C3Z2R3</accession>
<keyword evidence="1" id="KW-0472">Membrane</keyword>
<proteinExistence type="predicted"/>
<dbReference type="EMBL" id="GG666574">
    <property type="protein sequence ID" value="EEN53314.1"/>
    <property type="molecule type" value="Genomic_DNA"/>
</dbReference>
<evidence type="ECO:0000256" key="1">
    <source>
        <dbReference type="SAM" id="Phobius"/>
    </source>
</evidence>
<organism>
    <name type="scientific">Branchiostoma floridae</name>
    <name type="common">Florida lancelet</name>
    <name type="synonym">Amphioxus</name>
    <dbReference type="NCBI Taxonomy" id="7739"/>
    <lineage>
        <taxon>Eukaryota</taxon>
        <taxon>Metazoa</taxon>
        <taxon>Chordata</taxon>
        <taxon>Cephalochordata</taxon>
        <taxon>Leptocardii</taxon>
        <taxon>Amphioxiformes</taxon>
        <taxon>Branchiostomatidae</taxon>
        <taxon>Branchiostoma</taxon>
    </lineage>
</organism>
<keyword evidence="1" id="KW-0812">Transmembrane</keyword>
<feature type="transmembrane region" description="Helical" evidence="1">
    <location>
        <begin position="54"/>
        <end position="79"/>
    </location>
</feature>
<protein>
    <submittedName>
        <fullName evidence="2">Uncharacterized protein</fullName>
    </submittedName>
</protein>
<evidence type="ECO:0000313" key="2">
    <source>
        <dbReference type="EMBL" id="EEN53314.1"/>
    </source>
</evidence>
<keyword evidence="1" id="KW-1133">Transmembrane helix</keyword>
<gene>
    <name evidence="2" type="ORF">BRAFLDRAFT_118175</name>
</gene>
<sequence>MEFVASNRLMAIEPPGDCLNLTLTLRKYGRIICSLSCYHPYTIKMLESLFQSTAWYYISLLSVIIPVVYLLYLFTAITLEYTNTRMNRQWNQWKRMFPEKLKESPKESSCGEFDKLD</sequence>
<reference evidence="2" key="1">
    <citation type="journal article" date="2008" name="Nature">
        <title>The amphioxus genome and the evolution of the chordate karyotype.</title>
        <authorList>
            <consortium name="US DOE Joint Genome Institute (JGI-PGF)"/>
            <person name="Putnam N.H."/>
            <person name="Butts T."/>
            <person name="Ferrier D.E.K."/>
            <person name="Furlong R.F."/>
            <person name="Hellsten U."/>
            <person name="Kawashima T."/>
            <person name="Robinson-Rechavi M."/>
            <person name="Shoguchi E."/>
            <person name="Terry A."/>
            <person name="Yu J.-K."/>
            <person name="Benito-Gutierrez E.L."/>
            <person name="Dubchak I."/>
            <person name="Garcia-Fernandez J."/>
            <person name="Gibson-Brown J.J."/>
            <person name="Grigoriev I.V."/>
            <person name="Horton A.C."/>
            <person name="de Jong P.J."/>
            <person name="Jurka J."/>
            <person name="Kapitonov V.V."/>
            <person name="Kohara Y."/>
            <person name="Kuroki Y."/>
            <person name="Lindquist E."/>
            <person name="Lucas S."/>
            <person name="Osoegawa K."/>
            <person name="Pennacchio L.A."/>
            <person name="Salamov A.A."/>
            <person name="Satou Y."/>
            <person name="Sauka-Spengler T."/>
            <person name="Schmutz J."/>
            <person name="Shin-I T."/>
            <person name="Toyoda A."/>
            <person name="Bronner-Fraser M."/>
            <person name="Fujiyama A."/>
            <person name="Holland L.Z."/>
            <person name="Holland P.W.H."/>
            <person name="Satoh N."/>
            <person name="Rokhsar D.S."/>
        </authorList>
    </citation>
    <scope>NUCLEOTIDE SEQUENCE [LARGE SCALE GENOMIC DNA]</scope>
    <source>
        <strain evidence="2">S238N-H82</strain>
        <tissue evidence="2">Testes</tissue>
    </source>
</reference>
<dbReference type="InParanoid" id="C3Z2R3"/>